<proteinExistence type="predicted"/>
<dbReference type="PANTHER" id="PTHR30164:SF2">
    <property type="entry name" value="PROTEIN MTFA"/>
    <property type="match status" value="1"/>
</dbReference>
<dbReference type="Pfam" id="PF06167">
    <property type="entry name" value="Peptidase_M90"/>
    <property type="match status" value="1"/>
</dbReference>
<dbReference type="SUPFAM" id="SSF103642">
    <property type="entry name" value="Sec-C motif"/>
    <property type="match status" value="1"/>
</dbReference>
<gene>
    <name evidence="1" type="ORF">RM544_15320</name>
</gene>
<organism evidence="1 2">
    <name type="scientific">Brumicola blandensis</name>
    <dbReference type="NCBI Taxonomy" id="3075611"/>
    <lineage>
        <taxon>Bacteria</taxon>
        <taxon>Pseudomonadati</taxon>
        <taxon>Pseudomonadota</taxon>
        <taxon>Gammaproteobacteria</taxon>
        <taxon>Alteromonadales</taxon>
        <taxon>Alteromonadaceae</taxon>
        <taxon>Brumicola</taxon>
    </lineage>
</organism>
<dbReference type="PANTHER" id="PTHR30164">
    <property type="entry name" value="MTFA PEPTIDASE"/>
    <property type="match status" value="1"/>
</dbReference>
<dbReference type="Gene3D" id="3.40.390.10">
    <property type="entry name" value="Collagenase (Catalytic Domain)"/>
    <property type="match status" value="1"/>
</dbReference>
<dbReference type="GO" id="GO:0005829">
    <property type="term" value="C:cytosol"/>
    <property type="evidence" value="ECO:0007669"/>
    <property type="project" value="TreeGrafter"/>
</dbReference>
<dbReference type="SUPFAM" id="SSF55486">
    <property type="entry name" value="Metalloproteases ('zincins'), catalytic domain"/>
    <property type="match status" value="1"/>
</dbReference>
<name>A0AAW8R3K5_9ALTE</name>
<dbReference type="InterPro" id="IPR004027">
    <property type="entry name" value="SEC_C_motif"/>
</dbReference>
<dbReference type="Gene3D" id="1.10.472.150">
    <property type="entry name" value="Glucose-regulated metallo-peptidase M90, N-terminal domain"/>
    <property type="match status" value="1"/>
</dbReference>
<dbReference type="AlphaFoldDB" id="A0AAW8R3K5"/>
<dbReference type="Pfam" id="PF02810">
    <property type="entry name" value="SEC-C"/>
    <property type="match status" value="1"/>
</dbReference>
<dbReference type="GO" id="GO:0008237">
    <property type="term" value="F:metallopeptidase activity"/>
    <property type="evidence" value="ECO:0007669"/>
    <property type="project" value="InterPro"/>
</dbReference>
<dbReference type="InterPro" id="IPR010384">
    <property type="entry name" value="MtfA_fam"/>
</dbReference>
<dbReference type="InterPro" id="IPR042252">
    <property type="entry name" value="MtfA_N"/>
</dbReference>
<accession>A0AAW8R3K5</accession>
<sequence>MLAWIKSLLTLFSSSRKEIAESSPPTAWQPEWTEFLLAKVAFYRVLHAEDRLLFNQRVLLFLSTTAIEGGQLVVSDNDRLLVAASAIIPVWGFKQWHYFNLKTVYLLPAAFNENIEFGRPDSLITGMVGTGRMANKLVLSRSALYLGFENTQDKQNVGIHEFVHLIDMMDGECDGYPERLKAHSFSIPWFELVGEKIEAIHARKSNIREYGATNRAEFFAVASEYFFERPKMLKKKHPRLFEKLEKFYQQDILQIEQDLQPKRNAPCPCGSAKKYKRCCLPTS</sequence>
<dbReference type="EMBL" id="JAVRIE010000007">
    <property type="protein sequence ID" value="MDT0583921.1"/>
    <property type="molecule type" value="Genomic_DNA"/>
</dbReference>
<dbReference type="Proteomes" id="UP001249020">
    <property type="component" value="Unassembled WGS sequence"/>
</dbReference>
<evidence type="ECO:0000313" key="2">
    <source>
        <dbReference type="Proteomes" id="UP001249020"/>
    </source>
</evidence>
<dbReference type="RefSeq" id="WP_311362695.1">
    <property type="nucleotide sequence ID" value="NZ_JAVRIE010000007.1"/>
</dbReference>
<comment type="caution">
    <text evidence="1">The sequence shown here is derived from an EMBL/GenBank/DDBJ whole genome shotgun (WGS) entry which is preliminary data.</text>
</comment>
<evidence type="ECO:0000313" key="1">
    <source>
        <dbReference type="EMBL" id="MDT0583921.1"/>
    </source>
</evidence>
<dbReference type="InterPro" id="IPR024079">
    <property type="entry name" value="MetalloPept_cat_dom_sf"/>
</dbReference>
<keyword evidence="2" id="KW-1185">Reference proteome</keyword>
<protein>
    <submittedName>
        <fullName evidence="1">Zinc-dependent peptidase</fullName>
    </submittedName>
</protein>
<dbReference type="GO" id="GO:0004177">
    <property type="term" value="F:aminopeptidase activity"/>
    <property type="evidence" value="ECO:0007669"/>
    <property type="project" value="TreeGrafter"/>
</dbReference>
<reference evidence="1 2" key="1">
    <citation type="submission" date="2023-09" db="EMBL/GenBank/DDBJ databases">
        <authorList>
            <person name="Rey-Velasco X."/>
        </authorList>
    </citation>
    <scope>NUCLEOTIDE SEQUENCE [LARGE SCALE GENOMIC DNA]</scope>
    <source>
        <strain evidence="1 2">W409</strain>
    </source>
</reference>
<dbReference type="CDD" id="cd20169">
    <property type="entry name" value="Peptidase_M90_mtfA"/>
    <property type="match status" value="1"/>
</dbReference>